<dbReference type="InterPro" id="IPR051218">
    <property type="entry name" value="Sec_MonoDiacylglyc_Lipase"/>
</dbReference>
<organism evidence="2 3">
    <name type="scientific">Sphingobacterium oryzagri</name>
    <dbReference type="NCBI Taxonomy" id="3025669"/>
    <lineage>
        <taxon>Bacteria</taxon>
        <taxon>Pseudomonadati</taxon>
        <taxon>Bacteroidota</taxon>
        <taxon>Sphingobacteriia</taxon>
        <taxon>Sphingobacteriales</taxon>
        <taxon>Sphingobacteriaceae</taxon>
        <taxon>Sphingobacterium</taxon>
    </lineage>
</organism>
<accession>A0ABY7WCK3</accession>
<evidence type="ECO:0000259" key="1">
    <source>
        <dbReference type="Pfam" id="PF01764"/>
    </source>
</evidence>
<dbReference type="Proteomes" id="UP001221558">
    <property type="component" value="Chromosome"/>
</dbReference>
<dbReference type="InterPro" id="IPR029058">
    <property type="entry name" value="AB_hydrolase_fold"/>
</dbReference>
<dbReference type="Gene3D" id="3.40.50.1820">
    <property type="entry name" value="alpha/beta hydrolase"/>
    <property type="match status" value="1"/>
</dbReference>
<dbReference type="InterPro" id="IPR002921">
    <property type="entry name" value="Fungal_lipase-type"/>
</dbReference>
<dbReference type="RefSeq" id="WP_274266111.1">
    <property type="nucleotide sequence ID" value="NZ_CP117880.1"/>
</dbReference>
<protein>
    <submittedName>
        <fullName evidence="2">Lipase family protein</fullName>
    </submittedName>
</protein>
<keyword evidence="3" id="KW-1185">Reference proteome</keyword>
<name>A0ABY7WCK3_9SPHI</name>
<reference evidence="2 3" key="1">
    <citation type="submission" date="2023-02" db="EMBL/GenBank/DDBJ databases">
        <title>Genome sequence of Sphingobacterium sp. KACC 22765.</title>
        <authorList>
            <person name="Kim S."/>
            <person name="Heo J."/>
            <person name="Kwon S.-W."/>
        </authorList>
    </citation>
    <scope>NUCLEOTIDE SEQUENCE [LARGE SCALE GENOMIC DNA]</scope>
    <source>
        <strain evidence="2 3">KACC 22765</strain>
    </source>
</reference>
<feature type="domain" description="Fungal lipase-type" evidence="1">
    <location>
        <begin position="99"/>
        <end position="254"/>
    </location>
</feature>
<dbReference type="SUPFAM" id="SSF53474">
    <property type="entry name" value="alpha/beta-Hydrolases"/>
    <property type="match status" value="1"/>
</dbReference>
<sequence length="379" mass="43435">MNRTIAMPTSVQIYFVYCLLTFIGLFAISSQLAAQQLKPGFDKEEFMEVLRINARFSETSEKAKLIPQPEDSRLLYRSPVMGLANLWQLWLMDERTAVLNTRGTTGESISWMANLYAAQVPAKGSLHIDTNFIFDYDLADHPQAAVHVGYLLSAAFLARDMLPKIDSCYKAGIRDFIVAGHSQGGGISYMLGAHFLNLQRNGILPADIRLKIYTSASPKPGNLYFAYDFEHQTAAGWHFNITNTEDWVPQTPFTVQTEADLPVVNPAPMLENTIRKQSFFKRLVFKTVYRKATKPSKKAVQRYHKYLGKFTAKNIKKQFPNFIEPPYATGNDYVRAGAQVVLYPDRSYMEKFKVPENNKDMMFHHSLPPYYYLLERYKW</sequence>
<evidence type="ECO:0000313" key="3">
    <source>
        <dbReference type="Proteomes" id="UP001221558"/>
    </source>
</evidence>
<dbReference type="Pfam" id="PF01764">
    <property type="entry name" value="Lipase_3"/>
    <property type="match status" value="1"/>
</dbReference>
<dbReference type="PANTHER" id="PTHR45856:SF11">
    <property type="entry name" value="FUNGAL LIPASE-LIKE DOMAIN-CONTAINING PROTEIN"/>
    <property type="match status" value="1"/>
</dbReference>
<dbReference type="PANTHER" id="PTHR45856">
    <property type="entry name" value="ALPHA/BETA-HYDROLASES SUPERFAMILY PROTEIN"/>
    <property type="match status" value="1"/>
</dbReference>
<dbReference type="CDD" id="cd00519">
    <property type="entry name" value="Lipase_3"/>
    <property type="match status" value="1"/>
</dbReference>
<evidence type="ECO:0000313" key="2">
    <source>
        <dbReference type="EMBL" id="WDF67381.1"/>
    </source>
</evidence>
<dbReference type="EMBL" id="CP117880">
    <property type="protein sequence ID" value="WDF67381.1"/>
    <property type="molecule type" value="Genomic_DNA"/>
</dbReference>
<gene>
    <name evidence="2" type="ORF">PQ465_13810</name>
</gene>
<proteinExistence type="predicted"/>